<evidence type="ECO:0000313" key="2">
    <source>
        <dbReference type="Proteomes" id="UP001341840"/>
    </source>
</evidence>
<name>A0ABU6QMR5_9FABA</name>
<sequence length="91" mass="10768">MPSHLSQGINNPYSVAARLSYSPSCRMLPRERIRVVDHVSNTRWSSRVNSYPLESTLKSRLRKRVYKEGRESILSWKNQFYSHLLLFLRLC</sequence>
<accession>A0ABU6QMR5</accession>
<evidence type="ECO:0000313" key="1">
    <source>
        <dbReference type="EMBL" id="MED6112858.1"/>
    </source>
</evidence>
<keyword evidence="2" id="KW-1185">Reference proteome</keyword>
<reference evidence="1 2" key="1">
    <citation type="journal article" date="2023" name="Plants (Basel)">
        <title>Bridging the Gap: Combining Genomics and Transcriptomics Approaches to Understand Stylosanthes scabra, an Orphan Legume from the Brazilian Caatinga.</title>
        <authorList>
            <person name="Ferreira-Neto J.R.C."/>
            <person name="da Silva M.D."/>
            <person name="Binneck E."/>
            <person name="de Melo N.F."/>
            <person name="da Silva R.H."/>
            <person name="de Melo A.L.T.M."/>
            <person name="Pandolfi V."/>
            <person name="Bustamante F.O."/>
            <person name="Brasileiro-Vidal A.C."/>
            <person name="Benko-Iseppon A.M."/>
        </authorList>
    </citation>
    <scope>NUCLEOTIDE SEQUENCE [LARGE SCALE GENOMIC DNA]</scope>
    <source>
        <tissue evidence="1">Leaves</tissue>
    </source>
</reference>
<organism evidence="1 2">
    <name type="scientific">Stylosanthes scabra</name>
    <dbReference type="NCBI Taxonomy" id="79078"/>
    <lineage>
        <taxon>Eukaryota</taxon>
        <taxon>Viridiplantae</taxon>
        <taxon>Streptophyta</taxon>
        <taxon>Embryophyta</taxon>
        <taxon>Tracheophyta</taxon>
        <taxon>Spermatophyta</taxon>
        <taxon>Magnoliopsida</taxon>
        <taxon>eudicotyledons</taxon>
        <taxon>Gunneridae</taxon>
        <taxon>Pentapetalae</taxon>
        <taxon>rosids</taxon>
        <taxon>fabids</taxon>
        <taxon>Fabales</taxon>
        <taxon>Fabaceae</taxon>
        <taxon>Papilionoideae</taxon>
        <taxon>50 kb inversion clade</taxon>
        <taxon>dalbergioids sensu lato</taxon>
        <taxon>Dalbergieae</taxon>
        <taxon>Pterocarpus clade</taxon>
        <taxon>Stylosanthes</taxon>
    </lineage>
</organism>
<dbReference type="Proteomes" id="UP001341840">
    <property type="component" value="Unassembled WGS sequence"/>
</dbReference>
<dbReference type="EMBL" id="JASCZI010000654">
    <property type="protein sequence ID" value="MED6112858.1"/>
    <property type="molecule type" value="Genomic_DNA"/>
</dbReference>
<proteinExistence type="predicted"/>
<protein>
    <submittedName>
        <fullName evidence="1">Uncharacterized protein</fullName>
    </submittedName>
</protein>
<gene>
    <name evidence="1" type="ORF">PIB30_065526</name>
</gene>
<comment type="caution">
    <text evidence="1">The sequence shown here is derived from an EMBL/GenBank/DDBJ whole genome shotgun (WGS) entry which is preliminary data.</text>
</comment>